<dbReference type="GO" id="GO:0016787">
    <property type="term" value="F:hydrolase activity"/>
    <property type="evidence" value="ECO:0007669"/>
    <property type="project" value="UniProtKB-KW"/>
</dbReference>
<protein>
    <submittedName>
        <fullName evidence="2">Acyl transferase/acyl hydrolase/lysophospholipase</fullName>
    </submittedName>
</protein>
<dbReference type="AlphaFoldDB" id="A0A9W9VM32"/>
<comment type="caution">
    <text evidence="2">The sequence shown here is derived from an EMBL/GenBank/DDBJ whole genome shotgun (WGS) entry which is preliminary data.</text>
</comment>
<reference evidence="2" key="1">
    <citation type="submission" date="2022-12" db="EMBL/GenBank/DDBJ databases">
        <authorList>
            <person name="Petersen C."/>
        </authorList>
    </citation>
    <scope>NUCLEOTIDE SEQUENCE</scope>
    <source>
        <strain evidence="2">IBT 3081</strain>
    </source>
</reference>
<dbReference type="Gene3D" id="3.30.70.3290">
    <property type="match status" value="1"/>
</dbReference>
<feature type="domain" description="Malonyl-CoA:ACP transacylase (MAT)" evidence="1">
    <location>
        <begin position="159"/>
        <end position="409"/>
    </location>
</feature>
<dbReference type="PANTHER" id="PTHR43775:SF29">
    <property type="entry name" value="ASPERFURANONE POLYKETIDE SYNTHASE AFOG-RELATED"/>
    <property type="match status" value="1"/>
</dbReference>
<name>A0A9W9VM32_9EURO</name>
<evidence type="ECO:0000313" key="2">
    <source>
        <dbReference type="EMBL" id="KAJ5385628.1"/>
    </source>
</evidence>
<dbReference type="InterPro" id="IPR016035">
    <property type="entry name" value="Acyl_Trfase/lysoPLipase"/>
</dbReference>
<reference evidence="2" key="2">
    <citation type="journal article" date="2023" name="IMA Fungus">
        <title>Comparative genomic study of the Penicillium genus elucidates a diverse pangenome and 15 lateral gene transfer events.</title>
        <authorList>
            <person name="Petersen C."/>
            <person name="Sorensen T."/>
            <person name="Nielsen M.R."/>
            <person name="Sondergaard T.E."/>
            <person name="Sorensen J.L."/>
            <person name="Fitzpatrick D.A."/>
            <person name="Frisvad J.C."/>
            <person name="Nielsen K.L."/>
        </authorList>
    </citation>
    <scope>NUCLEOTIDE SEQUENCE</scope>
    <source>
        <strain evidence="2">IBT 3081</strain>
    </source>
</reference>
<keyword evidence="2" id="KW-0808">Transferase</keyword>
<dbReference type="SMART" id="SM00827">
    <property type="entry name" value="PKS_AT"/>
    <property type="match status" value="1"/>
</dbReference>
<dbReference type="InterPro" id="IPR050091">
    <property type="entry name" value="PKS_NRPS_Biosynth_Enz"/>
</dbReference>
<dbReference type="PANTHER" id="PTHR43775">
    <property type="entry name" value="FATTY ACID SYNTHASE"/>
    <property type="match status" value="1"/>
</dbReference>
<accession>A0A9W9VM32</accession>
<gene>
    <name evidence="2" type="ORF">N7517_003539</name>
</gene>
<keyword evidence="2" id="KW-0378">Hydrolase</keyword>
<keyword evidence="3" id="KW-1185">Reference proteome</keyword>
<dbReference type="SUPFAM" id="SSF52151">
    <property type="entry name" value="FabD/lysophospholipase-like"/>
    <property type="match status" value="1"/>
</dbReference>
<dbReference type="GO" id="GO:0006633">
    <property type="term" value="P:fatty acid biosynthetic process"/>
    <property type="evidence" value="ECO:0007669"/>
    <property type="project" value="TreeGrafter"/>
</dbReference>
<evidence type="ECO:0000259" key="1">
    <source>
        <dbReference type="SMART" id="SM00827"/>
    </source>
</evidence>
<dbReference type="Gene3D" id="3.40.366.10">
    <property type="entry name" value="Malonyl-Coenzyme A Acyl Carrier Protein, domain 2"/>
    <property type="match status" value="2"/>
</dbReference>
<dbReference type="InterPro" id="IPR014043">
    <property type="entry name" value="Acyl_transferase_dom"/>
</dbReference>
<dbReference type="OrthoDB" id="4757480at2759"/>
<dbReference type="RefSeq" id="XP_056585404.1">
    <property type="nucleotide sequence ID" value="XM_056721269.1"/>
</dbReference>
<dbReference type="Proteomes" id="UP001147752">
    <property type="component" value="Unassembled WGS sequence"/>
</dbReference>
<dbReference type="GO" id="GO:0004312">
    <property type="term" value="F:fatty acid synthase activity"/>
    <property type="evidence" value="ECO:0007669"/>
    <property type="project" value="TreeGrafter"/>
</dbReference>
<dbReference type="GO" id="GO:0044550">
    <property type="term" value="P:secondary metabolite biosynthetic process"/>
    <property type="evidence" value="ECO:0007669"/>
    <property type="project" value="TreeGrafter"/>
</dbReference>
<sequence>MELIPTVSCVSHVVADDQNHGIEGDVTNSDMIDHHEEELYDRSQMQDHSQEHNKFQVNMNRNEKEYFPTRSFVWSSPDEDGLNRIFKQFHSWVSGRSGLEDDDQLLRNLAHTLSEKRTHFSWRSFANATSLAELLERLTEGPKFVRHVRPSKIPILGFIFTGQGAGWAGMGKELLRFPVFCDSFDDANCYLRSIGNKYDIKRGLSRESAWKVAFFRGIVASTLVDSGGRMLAVGMGEEALRPHLEGRDPTNLTVAGDGHMIDFLSLRLGSEGVFARQLKVQVAYHSAHMRQVADEYRRLMGELSVGSALWPNSYPVMVSSVTGRPINPCSLSDADYRVRNMISPVQFVSAIEHLIDTIISKGKRITTVVGGEHNPLLNMVELGPHPAMQSATKEIVEANYVVAGRVSHYWAV</sequence>
<evidence type="ECO:0000313" key="3">
    <source>
        <dbReference type="Proteomes" id="UP001147752"/>
    </source>
</evidence>
<dbReference type="EMBL" id="JAPZBT010000001">
    <property type="protein sequence ID" value="KAJ5385628.1"/>
    <property type="molecule type" value="Genomic_DNA"/>
</dbReference>
<dbReference type="Pfam" id="PF00698">
    <property type="entry name" value="Acyl_transf_1"/>
    <property type="match status" value="1"/>
</dbReference>
<dbReference type="InterPro" id="IPR001227">
    <property type="entry name" value="Ac_transferase_dom_sf"/>
</dbReference>
<dbReference type="GeneID" id="81460452"/>
<organism evidence="2 3">
    <name type="scientific">Penicillium concentricum</name>
    <dbReference type="NCBI Taxonomy" id="293559"/>
    <lineage>
        <taxon>Eukaryota</taxon>
        <taxon>Fungi</taxon>
        <taxon>Dikarya</taxon>
        <taxon>Ascomycota</taxon>
        <taxon>Pezizomycotina</taxon>
        <taxon>Eurotiomycetes</taxon>
        <taxon>Eurotiomycetidae</taxon>
        <taxon>Eurotiales</taxon>
        <taxon>Aspergillaceae</taxon>
        <taxon>Penicillium</taxon>
    </lineage>
</organism>
<proteinExistence type="predicted"/>